<dbReference type="Proteomes" id="UP000280960">
    <property type="component" value="Chromosome"/>
</dbReference>
<dbReference type="InterPro" id="IPR001279">
    <property type="entry name" value="Metallo-B-lactamas"/>
</dbReference>
<feature type="domain" description="Metallo-beta-lactamase" evidence="1">
    <location>
        <begin position="16"/>
        <end position="207"/>
    </location>
</feature>
<dbReference type="Gene3D" id="3.60.15.10">
    <property type="entry name" value="Ribonuclease Z/Hydroxyacylglutathione hydrolase-like"/>
    <property type="match status" value="1"/>
</dbReference>
<protein>
    <submittedName>
        <fullName evidence="2">MBL fold metallo-hydrolase</fullName>
    </submittedName>
</protein>
<keyword evidence="2" id="KW-0378">Hydrolase</keyword>
<name>A0A3G2R4B6_9FIRM</name>
<sequence>MELIKLRGHTNYIPGATNVGVYRYKNGFCTLIDTGIDNTVGKKILETLDKEKLKVKYIVNTHAHPDHFGADDYIKENHTGTLIAASRVEKLFMENNSLEGTVFYGASPMQGLSAKVVKARETPVDIELSAGTVELGDKKFEIVPLKGHTLDQIGVVTEDNVIFCGDAFFSEEKLEKYPFPFLFDILEQFKTLEFLMASNYDYYIISHSEKLIDDPKALIQKNIDNLNDNINMILEYLAQPLTREDLAELVIKRYNIIMNVPQYFITLTSVSAFLTYLLEKQSINTDIIDGKLYFYV</sequence>
<dbReference type="GO" id="GO:0016787">
    <property type="term" value="F:hydrolase activity"/>
    <property type="evidence" value="ECO:0007669"/>
    <property type="project" value="UniProtKB-KW"/>
</dbReference>
<proteinExistence type="predicted"/>
<dbReference type="PANTHER" id="PTHR42951:SF14">
    <property type="entry name" value="METALLO-BETA-LACTAMASE SUPERFAMILY PROTEIN"/>
    <property type="match status" value="1"/>
</dbReference>
<evidence type="ECO:0000259" key="1">
    <source>
        <dbReference type="SMART" id="SM00849"/>
    </source>
</evidence>
<dbReference type="EMBL" id="CP033169">
    <property type="protein sequence ID" value="AYO30201.1"/>
    <property type="molecule type" value="Genomic_DNA"/>
</dbReference>
<dbReference type="CDD" id="cd07743">
    <property type="entry name" value="metallo-hydrolase-like_MBL-fold"/>
    <property type="match status" value="1"/>
</dbReference>
<dbReference type="SUPFAM" id="SSF56281">
    <property type="entry name" value="Metallo-hydrolase/oxidoreductase"/>
    <property type="match status" value="1"/>
</dbReference>
<dbReference type="InterPro" id="IPR036866">
    <property type="entry name" value="RibonucZ/Hydroxyglut_hydro"/>
</dbReference>
<dbReference type="AlphaFoldDB" id="A0A3G2R4B6"/>
<organism evidence="2 3">
    <name type="scientific">Biomaibacter acetigenes</name>
    <dbReference type="NCBI Taxonomy" id="2316383"/>
    <lineage>
        <taxon>Bacteria</taxon>
        <taxon>Bacillati</taxon>
        <taxon>Bacillota</taxon>
        <taxon>Clostridia</taxon>
        <taxon>Thermosediminibacterales</taxon>
        <taxon>Tepidanaerobacteraceae</taxon>
        <taxon>Biomaibacter</taxon>
    </lineage>
</organism>
<keyword evidence="3" id="KW-1185">Reference proteome</keyword>
<accession>A0A3G2R4B6</accession>
<dbReference type="SMART" id="SM00849">
    <property type="entry name" value="Lactamase_B"/>
    <property type="match status" value="1"/>
</dbReference>
<dbReference type="InterPro" id="IPR050855">
    <property type="entry name" value="NDM-1-like"/>
</dbReference>
<evidence type="ECO:0000313" key="3">
    <source>
        <dbReference type="Proteomes" id="UP000280960"/>
    </source>
</evidence>
<dbReference type="RefSeq" id="WP_120768622.1">
    <property type="nucleotide sequence ID" value="NZ_CP033169.1"/>
</dbReference>
<dbReference type="PANTHER" id="PTHR42951">
    <property type="entry name" value="METALLO-BETA-LACTAMASE DOMAIN-CONTAINING"/>
    <property type="match status" value="1"/>
</dbReference>
<dbReference type="Pfam" id="PF00753">
    <property type="entry name" value="Lactamase_B"/>
    <property type="match status" value="1"/>
</dbReference>
<gene>
    <name evidence="2" type="ORF">D2962_05855</name>
</gene>
<reference evidence="2 3" key="1">
    <citation type="submission" date="2018-10" db="EMBL/GenBank/DDBJ databases">
        <authorList>
            <person name="Zhang X."/>
        </authorList>
    </citation>
    <scope>NUCLEOTIDE SEQUENCE [LARGE SCALE GENOMIC DNA]</scope>
    <source>
        <strain evidence="2 3">SK-G1</strain>
    </source>
</reference>
<dbReference type="KEGG" id="bacg:D2962_05855"/>
<evidence type="ECO:0000313" key="2">
    <source>
        <dbReference type="EMBL" id="AYO30201.1"/>
    </source>
</evidence>